<evidence type="ECO:0000256" key="15">
    <source>
        <dbReference type="ARBA" id="ARBA00069492"/>
    </source>
</evidence>
<dbReference type="InterPro" id="IPR029057">
    <property type="entry name" value="PRTase-like"/>
</dbReference>
<protein>
    <recommendedName>
        <fullName evidence="15">Ribose-phosphate pyrophosphokinase</fullName>
        <ecNumber evidence="3">2.7.6.1</ecNumber>
    </recommendedName>
    <alternativeName>
        <fullName evidence="11">Phosphoribosyl pyrophosphate synthase</fullName>
    </alternativeName>
</protein>
<evidence type="ECO:0000256" key="8">
    <source>
        <dbReference type="ARBA" id="ARBA00022777"/>
    </source>
</evidence>
<dbReference type="PROSITE" id="PS00114">
    <property type="entry name" value="PRPP_SYNTHASE"/>
    <property type="match status" value="1"/>
</dbReference>
<comment type="cofactor">
    <cofactor evidence="1">
        <name>Mg(2+)</name>
        <dbReference type="ChEBI" id="CHEBI:18420"/>
    </cofactor>
</comment>
<dbReference type="GO" id="GO:0006164">
    <property type="term" value="P:purine nucleotide biosynthetic process"/>
    <property type="evidence" value="ECO:0007669"/>
    <property type="project" value="TreeGrafter"/>
</dbReference>
<evidence type="ECO:0000256" key="4">
    <source>
        <dbReference type="ARBA" id="ARBA00022679"/>
    </source>
</evidence>
<comment type="caution">
    <text evidence="17">The sequence shown here is derived from an EMBL/GenBank/DDBJ whole genome shotgun (WGS) entry which is preliminary data.</text>
</comment>
<keyword evidence="7" id="KW-0547">Nucleotide-binding</keyword>
<dbReference type="InterPro" id="IPR000836">
    <property type="entry name" value="PRTase_dom"/>
</dbReference>
<dbReference type="PANTHER" id="PTHR10210:SF41">
    <property type="entry name" value="RIBOSE-PHOSPHATE PYROPHOSPHOKINASE 1, CHLOROPLASTIC"/>
    <property type="match status" value="1"/>
</dbReference>
<evidence type="ECO:0000256" key="13">
    <source>
        <dbReference type="ARBA" id="ARBA00054914"/>
    </source>
</evidence>
<dbReference type="Proteomes" id="UP000051248">
    <property type="component" value="Unassembled WGS sequence"/>
</dbReference>
<evidence type="ECO:0000256" key="9">
    <source>
        <dbReference type="ARBA" id="ARBA00022840"/>
    </source>
</evidence>
<evidence type="ECO:0000256" key="5">
    <source>
        <dbReference type="ARBA" id="ARBA00022723"/>
    </source>
</evidence>
<evidence type="ECO:0000259" key="16">
    <source>
        <dbReference type="Pfam" id="PF13793"/>
    </source>
</evidence>
<comment type="function">
    <text evidence="13">Involved in the biosynthesis of the central metabolite phospho-alpha-D-ribosyl-1-pyrophosphate (PRPP) via the transfer of pyrophosphoryl group from ATP to 1-hydroxyl of ribose-5-phosphate (Rib-5-P).</text>
</comment>
<evidence type="ECO:0000256" key="14">
    <source>
        <dbReference type="ARBA" id="ARBA00061444"/>
    </source>
</evidence>
<dbReference type="GO" id="GO:0002189">
    <property type="term" value="C:ribose phosphate diphosphokinase complex"/>
    <property type="evidence" value="ECO:0007669"/>
    <property type="project" value="TreeGrafter"/>
</dbReference>
<dbReference type="GO" id="GO:0005524">
    <property type="term" value="F:ATP binding"/>
    <property type="evidence" value="ECO:0007669"/>
    <property type="project" value="UniProtKB-KW"/>
</dbReference>
<evidence type="ECO:0000256" key="12">
    <source>
        <dbReference type="ARBA" id="ARBA00049535"/>
    </source>
</evidence>
<sequence length="333" mass="37206">MEDRPDMSNTSLDKIALLSLNGNTPLAQRISEYMDVPLLDASVSHFADGEINIQINESIRGKDVYIIHSVSDPVNDNFMELMIAVDALRRASTKQIICVLPYFAYTRSDRKSRAREPISAKLFSNMLEMGGVDRVIALDMHADQIQGFFDIPVDHLRAMPIFAKYFMDKMDDKQDDFVFVAPDHNSMKRARSFAEVFGSQIAIVDQRSTEMEDIVPGVIGDVENKHCVIVDDLIDTGTRMINSAEALKNAGAIDVYAAATHPIFSKNAAHDLQNSELKEIVVTDSIVVPDDCKFDKLKILSVTELLGDSIRMTEMDESTSSLFEVRDGYTVIK</sequence>
<dbReference type="NCBIfam" id="NF002320">
    <property type="entry name" value="PRK01259.1"/>
    <property type="match status" value="1"/>
</dbReference>
<dbReference type="CDD" id="cd06223">
    <property type="entry name" value="PRTases_typeI"/>
    <property type="match status" value="1"/>
</dbReference>
<dbReference type="SMART" id="SM01400">
    <property type="entry name" value="Pribosyltran_N"/>
    <property type="match status" value="1"/>
</dbReference>
<keyword evidence="5" id="KW-0479">Metal-binding</keyword>
<reference evidence="17 18" key="1">
    <citation type="journal article" date="2015" name="Genome Announc.">
        <title>Expanding the biotechnology potential of lactobacilli through comparative genomics of 213 strains and associated genera.</title>
        <authorList>
            <person name="Sun Z."/>
            <person name="Harris H.M."/>
            <person name="McCann A."/>
            <person name="Guo C."/>
            <person name="Argimon S."/>
            <person name="Zhang W."/>
            <person name="Yang X."/>
            <person name="Jeffery I.B."/>
            <person name="Cooney J.C."/>
            <person name="Kagawa T.F."/>
            <person name="Liu W."/>
            <person name="Song Y."/>
            <person name="Salvetti E."/>
            <person name="Wrobel A."/>
            <person name="Rasinkangas P."/>
            <person name="Parkhill J."/>
            <person name="Rea M.C."/>
            <person name="O'Sullivan O."/>
            <person name="Ritari J."/>
            <person name="Douillard F.P."/>
            <person name="Paul Ross R."/>
            <person name="Yang R."/>
            <person name="Briner A.E."/>
            <person name="Felis G.E."/>
            <person name="de Vos W.M."/>
            <person name="Barrangou R."/>
            <person name="Klaenhammer T.R."/>
            <person name="Caufield P.W."/>
            <person name="Cui Y."/>
            <person name="Zhang H."/>
            <person name="O'Toole P.W."/>
        </authorList>
    </citation>
    <scope>NUCLEOTIDE SEQUENCE [LARGE SCALE GENOMIC DNA]</scope>
    <source>
        <strain evidence="17 18">DSM 19682</strain>
    </source>
</reference>
<proteinExistence type="inferred from homology"/>
<dbReference type="GO" id="GO:0006015">
    <property type="term" value="P:5-phosphoribose 1-diphosphate biosynthetic process"/>
    <property type="evidence" value="ECO:0007669"/>
    <property type="project" value="TreeGrafter"/>
</dbReference>
<comment type="catalytic activity">
    <reaction evidence="12">
        <text>D-ribose 5-phosphate + ATP = 5-phospho-alpha-D-ribose 1-diphosphate + AMP + H(+)</text>
        <dbReference type="Rhea" id="RHEA:15609"/>
        <dbReference type="ChEBI" id="CHEBI:15378"/>
        <dbReference type="ChEBI" id="CHEBI:30616"/>
        <dbReference type="ChEBI" id="CHEBI:58017"/>
        <dbReference type="ChEBI" id="CHEBI:78346"/>
        <dbReference type="ChEBI" id="CHEBI:456215"/>
        <dbReference type="EC" id="2.7.6.1"/>
    </reaction>
</comment>
<evidence type="ECO:0000256" key="10">
    <source>
        <dbReference type="ARBA" id="ARBA00022842"/>
    </source>
</evidence>
<dbReference type="InterPro" id="IPR005946">
    <property type="entry name" value="Rib-P_diPkinase"/>
</dbReference>
<name>A0A0R1K621_9LACO</name>
<comment type="similarity">
    <text evidence="14">Belongs to the ribose-phosphate pyrophosphokinase family. Class I subfamily.</text>
</comment>
<dbReference type="FunFam" id="3.40.50.2020:FF:000001">
    <property type="entry name" value="Ribose-phosphate pyrophosphokinase"/>
    <property type="match status" value="1"/>
</dbReference>
<evidence type="ECO:0000256" key="1">
    <source>
        <dbReference type="ARBA" id="ARBA00001946"/>
    </source>
</evidence>
<dbReference type="GO" id="GO:0016301">
    <property type="term" value="F:kinase activity"/>
    <property type="evidence" value="ECO:0007669"/>
    <property type="project" value="UniProtKB-KW"/>
</dbReference>
<organism evidence="17 18">
    <name type="scientific">Companilactobacillus nodensis DSM 19682 = JCM 14932 = NBRC 107160</name>
    <dbReference type="NCBI Taxonomy" id="1423775"/>
    <lineage>
        <taxon>Bacteria</taxon>
        <taxon>Bacillati</taxon>
        <taxon>Bacillota</taxon>
        <taxon>Bacilli</taxon>
        <taxon>Lactobacillales</taxon>
        <taxon>Lactobacillaceae</taxon>
        <taxon>Companilactobacillus</taxon>
    </lineage>
</organism>
<evidence type="ECO:0000256" key="2">
    <source>
        <dbReference type="ARBA" id="ARBA00004996"/>
    </source>
</evidence>
<evidence type="ECO:0000313" key="18">
    <source>
        <dbReference type="Proteomes" id="UP000051248"/>
    </source>
</evidence>
<keyword evidence="8 17" id="KW-0418">Kinase</keyword>
<dbReference type="AlphaFoldDB" id="A0A0R1K621"/>
<evidence type="ECO:0000256" key="11">
    <source>
        <dbReference type="ARBA" id="ARBA00029942"/>
    </source>
</evidence>
<dbReference type="Pfam" id="PF14572">
    <property type="entry name" value="Pribosyl_synth"/>
    <property type="match status" value="1"/>
</dbReference>
<dbReference type="NCBIfam" id="TIGR01251">
    <property type="entry name" value="ribP_PPkin"/>
    <property type="match status" value="1"/>
</dbReference>
<keyword evidence="6" id="KW-0545">Nucleotide biosynthesis</keyword>
<evidence type="ECO:0000256" key="3">
    <source>
        <dbReference type="ARBA" id="ARBA00013247"/>
    </source>
</evidence>
<keyword evidence="4" id="KW-0808">Transferase</keyword>
<dbReference type="InterPro" id="IPR029099">
    <property type="entry name" value="Pribosyltran_N"/>
</dbReference>
<dbReference type="EMBL" id="AZDZ01000019">
    <property type="protein sequence ID" value="KRK79070.1"/>
    <property type="molecule type" value="Genomic_DNA"/>
</dbReference>
<dbReference type="PATRIC" id="fig|1423775.4.peg.1462"/>
<comment type="pathway">
    <text evidence="2">Metabolic intermediate biosynthesis; 5-phospho-alpha-D-ribose 1-diphosphate biosynthesis; 5-phospho-alpha-D-ribose 1-diphosphate from D-ribose 5-phosphate (route I): step 1/1.</text>
</comment>
<keyword evidence="18" id="KW-1185">Reference proteome</keyword>
<dbReference type="PANTHER" id="PTHR10210">
    <property type="entry name" value="RIBOSE-PHOSPHATE DIPHOSPHOKINASE FAMILY MEMBER"/>
    <property type="match status" value="1"/>
</dbReference>
<dbReference type="STRING" id="1423775.FD03_GL001433"/>
<dbReference type="GO" id="GO:0000287">
    <property type="term" value="F:magnesium ion binding"/>
    <property type="evidence" value="ECO:0007669"/>
    <property type="project" value="InterPro"/>
</dbReference>
<dbReference type="Pfam" id="PF13793">
    <property type="entry name" value="Pribosyltran_N"/>
    <property type="match status" value="1"/>
</dbReference>
<dbReference type="GO" id="GO:0004749">
    <property type="term" value="F:ribose phosphate diphosphokinase activity"/>
    <property type="evidence" value="ECO:0007669"/>
    <property type="project" value="UniProtKB-EC"/>
</dbReference>
<dbReference type="SUPFAM" id="SSF53271">
    <property type="entry name" value="PRTase-like"/>
    <property type="match status" value="2"/>
</dbReference>
<keyword evidence="9" id="KW-0067">ATP-binding</keyword>
<evidence type="ECO:0000313" key="17">
    <source>
        <dbReference type="EMBL" id="KRK79070.1"/>
    </source>
</evidence>
<dbReference type="InterPro" id="IPR000842">
    <property type="entry name" value="PRib_PP_synth_CS"/>
</dbReference>
<evidence type="ECO:0000256" key="7">
    <source>
        <dbReference type="ARBA" id="ARBA00022741"/>
    </source>
</evidence>
<evidence type="ECO:0000256" key="6">
    <source>
        <dbReference type="ARBA" id="ARBA00022727"/>
    </source>
</evidence>
<dbReference type="Gene3D" id="3.40.50.2020">
    <property type="match status" value="2"/>
</dbReference>
<keyword evidence="10" id="KW-0460">Magnesium</keyword>
<dbReference type="eggNOG" id="COG0462">
    <property type="taxonomic scope" value="Bacteria"/>
</dbReference>
<dbReference type="GO" id="GO:0005737">
    <property type="term" value="C:cytoplasm"/>
    <property type="evidence" value="ECO:0007669"/>
    <property type="project" value="TreeGrafter"/>
</dbReference>
<dbReference type="GO" id="GO:0009156">
    <property type="term" value="P:ribonucleoside monophosphate biosynthetic process"/>
    <property type="evidence" value="ECO:0007669"/>
    <property type="project" value="InterPro"/>
</dbReference>
<gene>
    <name evidence="17" type="ORF">FD03_GL001433</name>
</gene>
<dbReference type="EC" id="2.7.6.1" evidence="3"/>
<feature type="domain" description="Ribose-phosphate pyrophosphokinase N-terminal" evidence="16">
    <location>
        <begin position="16"/>
        <end position="131"/>
    </location>
</feature>
<accession>A0A0R1K621</accession>